<dbReference type="GO" id="GO:0016054">
    <property type="term" value="P:organic acid catabolic process"/>
    <property type="evidence" value="ECO:0007669"/>
    <property type="project" value="UniProtKB-ARBA"/>
</dbReference>
<dbReference type="GO" id="GO:0016491">
    <property type="term" value="F:oxidoreductase activity"/>
    <property type="evidence" value="ECO:0007669"/>
    <property type="project" value="UniProtKB-KW"/>
</dbReference>
<gene>
    <name evidence="7" type="ORF">EYB31_11120</name>
</gene>
<keyword evidence="8" id="KW-1185">Reference proteome</keyword>
<proteinExistence type="inferred from homology"/>
<comment type="similarity">
    <text evidence="1">Belongs to the HIBADH-related family.</text>
</comment>
<dbReference type="InterPro" id="IPR013328">
    <property type="entry name" value="6PGD_dom2"/>
</dbReference>
<evidence type="ECO:0000313" key="8">
    <source>
        <dbReference type="Proteomes" id="UP000293142"/>
    </source>
</evidence>
<dbReference type="Pfam" id="PF03446">
    <property type="entry name" value="NAD_binding_2"/>
    <property type="match status" value="1"/>
</dbReference>
<dbReference type="SUPFAM" id="SSF51735">
    <property type="entry name" value="NAD(P)-binding Rossmann-fold domains"/>
    <property type="match status" value="1"/>
</dbReference>
<evidence type="ECO:0000256" key="2">
    <source>
        <dbReference type="ARBA" id="ARBA00023002"/>
    </source>
</evidence>
<dbReference type="Proteomes" id="UP000293142">
    <property type="component" value="Unassembled WGS sequence"/>
</dbReference>
<name>A0A4Q9DTI8_9BACL</name>
<sequence length="286" mass="30530">MELRRIGFIGLGAMGLPMARNLLKSGFELHIAAHHRREPVEELKRAGAIEHASVPEVAAQCDALITILPEDRQVRQVLLSDGVLERLRPDGMLIEMTSGSPDMMKQVAGACRRRGMRVLDAPVSGGTAGAENGTLTVMAGGDETAFEAARPVLEAMAKQMYLVGEAGTGKAVKAINQMLAGVHMIAAAEAAALAEQLGIGKDTVKQVIANSSGASWMLLNKLDALADRSFHPGFKLKLMRKDVQIAVSEGRDLPLPLASLALQLYKISEKELGELDFSAVGRNMLS</sequence>
<dbReference type="PANTHER" id="PTHR43060:SF15">
    <property type="entry name" value="3-HYDROXYISOBUTYRATE DEHYDROGENASE-LIKE 1, MITOCHONDRIAL-RELATED"/>
    <property type="match status" value="1"/>
</dbReference>
<evidence type="ECO:0000256" key="3">
    <source>
        <dbReference type="ARBA" id="ARBA00023027"/>
    </source>
</evidence>
<keyword evidence="2" id="KW-0560">Oxidoreductase</keyword>
<dbReference type="InterPro" id="IPR029154">
    <property type="entry name" value="HIBADH-like_NADP-bd"/>
</dbReference>
<dbReference type="InterPro" id="IPR008927">
    <property type="entry name" value="6-PGluconate_DH-like_C_sf"/>
</dbReference>
<dbReference type="SUPFAM" id="SSF48179">
    <property type="entry name" value="6-phosphogluconate dehydrogenase C-terminal domain-like"/>
    <property type="match status" value="1"/>
</dbReference>
<keyword evidence="3" id="KW-0520">NAD</keyword>
<dbReference type="Pfam" id="PF14833">
    <property type="entry name" value="NAD_binding_11"/>
    <property type="match status" value="1"/>
</dbReference>
<feature type="active site" evidence="4">
    <location>
        <position position="173"/>
    </location>
</feature>
<evidence type="ECO:0000259" key="5">
    <source>
        <dbReference type="Pfam" id="PF03446"/>
    </source>
</evidence>
<dbReference type="RefSeq" id="WP_131013399.1">
    <property type="nucleotide sequence ID" value="NZ_SIRE01000007.1"/>
</dbReference>
<dbReference type="Gene3D" id="3.40.50.720">
    <property type="entry name" value="NAD(P)-binding Rossmann-like Domain"/>
    <property type="match status" value="1"/>
</dbReference>
<protein>
    <submittedName>
        <fullName evidence="7">NAD(P)-dependent oxidoreductase</fullName>
    </submittedName>
</protein>
<dbReference type="PANTHER" id="PTHR43060">
    <property type="entry name" value="3-HYDROXYISOBUTYRATE DEHYDROGENASE-LIKE 1, MITOCHONDRIAL-RELATED"/>
    <property type="match status" value="1"/>
</dbReference>
<evidence type="ECO:0000256" key="1">
    <source>
        <dbReference type="ARBA" id="ARBA00009080"/>
    </source>
</evidence>
<dbReference type="GO" id="GO:0050661">
    <property type="term" value="F:NADP binding"/>
    <property type="evidence" value="ECO:0007669"/>
    <property type="project" value="InterPro"/>
</dbReference>
<dbReference type="AlphaFoldDB" id="A0A4Q9DTI8"/>
<feature type="domain" description="6-phosphogluconate dehydrogenase NADP-binding" evidence="5">
    <location>
        <begin position="5"/>
        <end position="164"/>
    </location>
</feature>
<reference evidence="7 8" key="1">
    <citation type="submission" date="2019-02" db="EMBL/GenBank/DDBJ databases">
        <title>Paenibacillus sp. nov., isolated from surface-sterilized tissue of Thalictrum simplex L.</title>
        <authorList>
            <person name="Tuo L."/>
        </authorList>
    </citation>
    <scope>NUCLEOTIDE SEQUENCE [LARGE SCALE GENOMIC DNA]</scope>
    <source>
        <strain evidence="7 8">N2SHLJ1</strain>
    </source>
</reference>
<dbReference type="GO" id="GO:0051287">
    <property type="term" value="F:NAD binding"/>
    <property type="evidence" value="ECO:0007669"/>
    <property type="project" value="InterPro"/>
</dbReference>
<dbReference type="Gene3D" id="1.10.1040.10">
    <property type="entry name" value="N-(1-d-carboxylethyl)-l-norvaline Dehydrogenase, domain 2"/>
    <property type="match status" value="1"/>
</dbReference>
<dbReference type="EMBL" id="SIRE01000007">
    <property type="protein sequence ID" value="TBL79455.1"/>
    <property type="molecule type" value="Genomic_DNA"/>
</dbReference>
<feature type="domain" description="3-hydroxyisobutyrate dehydrogenase-like NAD-binding" evidence="6">
    <location>
        <begin position="167"/>
        <end position="280"/>
    </location>
</feature>
<dbReference type="OrthoDB" id="9786703at2"/>
<dbReference type="PIRSF" id="PIRSF000103">
    <property type="entry name" value="HIBADH"/>
    <property type="match status" value="1"/>
</dbReference>
<accession>A0A4Q9DTI8</accession>
<organism evidence="7 8">
    <name type="scientific">Paenibacillus thalictri</name>
    <dbReference type="NCBI Taxonomy" id="2527873"/>
    <lineage>
        <taxon>Bacteria</taxon>
        <taxon>Bacillati</taxon>
        <taxon>Bacillota</taxon>
        <taxon>Bacilli</taxon>
        <taxon>Bacillales</taxon>
        <taxon>Paenibacillaceae</taxon>
        <taxon>Paenibacillus</taxon>
    </lineage>
</organism>
<comment type="caution">
    <text evidence="7">The sequence shown here is derived from an EMBL/GenBank/DDBJ whole genome shotgun (WGS) entry which is preliminary data.</text>
</comment>
<dbReference type="InterPro" id="IPR002204">
    <property type="entry name" value="3-OH-isobutyrate_DH-rel_CS"/>
</dbReference>
<dbReference type="InterPro" id="IPR006115">
    <property type="entry name" value="6PGDH_NADP-bd"/>
</dbReference>
<evidence type="ECO:0000313" key="7">
    <source>
        <dbReference type="EMBL" id="TBL79455.1"/>
    </source>
</evidence>
<dbReference type="InterPro" id="IPR015815">
    <property type="entry name" value="HIBADH-related"/>
</dbReference>
<evidence type="ECO:0000259" key="6">
    <source>
        <dbReference type="Pfam" id="PF14833"/>
    </source>
</evidence>
<evidence type="ECO:0000256" key="4">
    <source>
        <dbReference type="PIRSR" id="PIRSR000103-1"/>
    </source>
</evidence>
<dbReference type="PROSITE" id="PS00895">
    <property type="entry name" value="3_HYDROXYISOBUT_DH"/>
    <property type="match status" value="1"/>
</dbReference>
<dbReference type="InterPro" id="IPR036291">
    <property type="entry name" value="NAD(P)-bd_dom_sf"/>
</dbReference>